<evidence type="ECO:0000256" key="1">
    <source>
        <dbReference type="SAM" id="MobiDB-lite"/>
    </source>
</evidence>
<dbReference type="Proteomes" id="UP000276133">
    <property type="component" value="Unassembled WGS sequence"/>
</dbReference>
<sequence>MEGSVLNYQKLSKYLMKRNCIVSYSNKKRIKLSYIYRLITANNCGASGASNPSSEPKGCMRKSLC</sequence>
<name>A0A3M7RM85_BRAPC</name>
<dbReference type="EMBL" id="REGN01003081">
    <property type="protein sequence ID" value="RNA24672.1"/>
    <property type="molecule type" value="Genomic_DNA"/>
</dbReference>
<keyword evidence="3" id="KW-1185">Reference proteome</keyword>
<dbReference type="AlphaFoldDB" id="A0A3M7RM85"/>
<organism evidence="2 3">
    <name type="scientific">Brachionus plicatilis</name>
    <name type="common">Marine rotifer</name>
    <name type="synonym">Brachionus muelleri</name>
    <dbReference type="NCBI Taxonomy" id="10195"/>
    <lineage>
        <taxon>Eukaryota</taxon>
        <taxon>Metazoa</taxon>
        <taxon>Spiralia</taxon>
        <taxon>Gnathifera</taxon>
        <taxon>Rotifera</taxon>
        <taxon>Eurotatoria</taxon>
        <taxon>Monogononta</taxon>
        <taxon>Pseudotrocha</taxon>
        <taxon>Ploima</taxon>
        <taxon>Brachionidae</taxon>
        <taxon>Brachionus</taxon>
    </lineage>
</organism>
<accession>A0A3M7RM85</accession>
<proteinExistence type="predicted"/>
<protein>
    <submittedName>
        <fullName evidence="2">Uncharacterized protein</fullName>
    </submittedName>
</protein>
<gene>
    <name evidence="2" type="ORF">BpHYR1_014576</name>
</gene>
<feature type="compositionally biased region" description="Polar residues" evidence="1">
    <location>
        <begin position="45"/>
        <end position="54"/>
    </location>
</feature>
<evidence type="ECO:0000313" key="3">
    <source>
        <dbReference type="Proteomes" id="UP000276133"/>
    </source>
</evidence>
<comment type="caution">
    <text evidence="2">The sequence shown here is derived from an EMBL/GenBank/DDBJ whole genome shotgun (WGS) entry which is preliminary data.</text>
</comment>
<reference evidence="2 3" key="1">
    <citation type="journal article" date="2018" name="Sci. Rep.">
        <title>Genomic signatures of local adaptation to the degree of environmental predictability in rotifers.</title>
        <authorList>
            <person name="Franch-Gras L."/>
            <person name="Hahn C."/>
            <person name="Garcia-Roger E.M."/>
            <person name="Carmona M.J."/>
            <person name="Serra M."/>
            <person name="Gomez A."/>
        </authorList>
    </citation>
    <scope>NUCLEOTIDE SEQUENCE [LARGE SCALE GENOMIC DNA]</scope>
    <source>
        <strain evidence="2">HYR1</strain>
    </source>
</reference>
<feature type="region of interest" description="Disordered" evidence="1">
    <location>
        <begin position="45"/>
        <end position="65"/>
    </location>
</feature>
<evidence type="ECO:0000313" key="2">
    <source>
        <dbReference type="EMBL" id="RNA24672.1"/>
    </source>
</evidence>